<feature type="compositionally biased region" description="Basic and acidic residues" evidence="1">
    <location>
        <begin position="93"/>
        <end position="111"/>
    </location>
</feature>
<proteinExistence type="predicted"/>
<sequence length="155" mass="17461">MEDLIGIIIAIFVIGSWLFGSKKEDKKNTNRPPVKRDIPRPTPTPSGRVGQEVEDVLETQSEAFKDKKQEQLEALKDKIESGKHTVEGSGGEWDQRETSQKPKLKPVDRSVKQSTISVRRNLSSNKIVESVIMAEVLSPPKAHQKNQSRPPNRRI</sequence>
<keyword evidence="3" id="KW-1185">Reference proteome</keyword>
<evidence type="ECO:0000256" key="1">
    <source>
        <dbReference type="SAM" id="MobiDB-lite"/>
    </source>
</evidence>
<name>A0ABS2MUS6_9BACI</name>
<feature type="compositionally biased region" description="Basic and acidic residues" evidence="1">
    <location>
        <begin position="77"/>
        <end position="86"/>
    </location>
</feature>
<feature type="compositionally biased region" description="Basic residues" evidence="1">
    <location>
        <begin position="142"/>
        <end position="155"/>
    </location>
</feature>
<gene>
    <name evidence="2" type="ORF">JOC48_000093</name>
</gene>
<reference evidence="2 3" key="1">
    <citation type="submission" date="2021-01" db="EMBL/GenBank/DDBJ databases">
        <title>Genomic Encyclopedia of Type Strains, Phase IV (KMG-IV): sequencing the most valuable type-strain genomes for metagenomic binning, comparative biology and taxonomic classification.</title>
        <authorList>
            <person name="Goeker M."/>
        </authorList>
    </citation>
    <scope>NUCLEOTIDE SEQUENCE [LARGE SCALE GENOMIC DNA]</scope>
    <source>
        <strain evidence="2 3">DSM 23711</strain>
    </source>
</reference>
<dbReference type="Proteomes" id="UP001296943">
    <property type="component" value="Unassembled WGS sequence"/>
</dbReference>
<accession>A0ABS2MUS6</accession>
<protein>
    <submittedName>
        <fullName evidence="2">Anti-sigma28 factor (Negative regulator of flagellin synthesis)</fullName>
    </submittedName>
</protein>
<evidence type="ECO:0000313" key="3">
    <source>
        <dbReference type="Proteomes" id="UP001296943"/>
    </source>
</evidence>
<comment type="caution">
    <text evidence="2">The sequence shown here is derived from an EMBL/GenBank/DDBJ whole genome shotgun (WGS) entry which is preliminary data.</text>
</comment>
<feature type="region of interest" description="Disordered" evidence="1">
    <location>
        <begin position="77"/>
        <end position="155"/>
    </location>
</feature>
<keyword evidence="2" id="KW-0969">Cilium</keyword>
<dbReference type="EMBL" id="JAFBDR010000001">
    <property type="protein sequence ID" value="MBM7569624.1"/>
    <property type="molecule type" value="Genomic_DNA"/>
</dbReference>
<feature type="region of interest" description="Disordered" evidence="1">
    <location>
        <begin position="22"/>
        <end position="52"/>
    </location>
</feature>
<feature type="compositionally biased region" description="Basic and acidic residues" evidence="1">
    <location>
        <begin position="22"/>
        <end position="39"/>
    </location>
</feature>
<evidence type="ECO:0000313" key="2">
    <source>
        <dbReference type="EMBL" id="MBM7569624.1"/>
    </source>
</evidence>
<dbReference type="RefSeq" id="WP_204497077.1">
    <property type="nucleotide sequence ID" value="NZ_JAFBDR010000001.1"/>
</dbReference>
<organism evidence="2 3">
    <name type="scientific">Aquibacillus albus</name>
    <dbReference type="NCBI Taxonomy" id="1168171"/>
    <lineage>
        <taxon>Bacteria</taxon>
        <taxon>Bacillati</taxon>
        <taxon>Bacillota</taxon>
        <taxon>Bacilli</taxon>
        <taxon>Bacillales</taxon>
        <taxon>Bacillaceae</taxon>
        <taxon>Aquibacillus</taxon>
    </lineage>
</organism>
<keyword evidence="2" id="KW-0282">Flagellum</keyword>
<feature type="compositionally biased region" description="Polar residues" evidence="1">
    <location>
        <begin position="112"/>
        <end position="127"/>
    </location>
</feature>
<keyword evidence="2" id="KW-0966">Cell projection</keyword>